<dbReference type="InterPro" id="IPR004843">
    <property type="entry name" value="Calcineurin-like_PHP"/>
</dbReference>
<dbReference type="Pfam" id="PF00149">
    <property type="entry name" value="Metallophos"/>
    <property type="match status" value="1"/>
</dbReference>
<dbReference type="InterPro" id="IPR029052">
    <property type="entry name" value="Metallo-depent_PP-like"/>
</dbReference>
<dbReference type="Gene3D" id="3.60.21.10">
    <property type="match status" value="1"/>
</dbReference>
<comment type="caution">
    <text evidence="2">The sequence shown here is derived from an EMBL/GenBank/DDBJ whole genome shotgun (WGS) entry which is preliminary data.</text>
</comment>
<evidence type="ECO:0000313" key="3">
    <source>
        <dbReference type="Proteomes" id="UP000218767"/>
    </source>
</evidence>
<dbReference type="Proteomes" id="UP000218767">
    <property type="component" value="Unassembled WGS sequence"/>
</dbReference>
<dbReference type="EMBL" id="NVUL01000009">
    <property type="protein sequence ID" value="PCI80584.1"/>
    <property type="molecule type" value="Genomic_DNA"/>
</dbReference>
<dbReference type="GO" id="GO:0016787">
    <property type="term" value="F:hydrolase activity"/>
    <property type="evidence" value="ECO:0007669"/>
    <property type="project" value="InterPro"/>
</dbReference>
<evidence type="ECO:0000259" key="1">
    <source>
        <dbReference type="Pfam" id="PF00149"/>
    </source>
</evidence>
<gene>
    <name evidence="2" type="ORF">COB20_02840</name>
</gene>
<dbReference type="AlphaFoldDB" id="A0A2A4XDK7"/>
<reference evidence="3" key="1">
    <citation type="submission" date="2017-08" db="EMBL/GenBank/DDBJ databases">
        <title>A dynamic microbial community with high functional redundancy inhabits the cold, oxic subseafloor aquifer.</title>
        <authorList>
            <person name="Tully B.J."/>
            <person name="Wheat C.G."/>
            <person name="Glazer B.T."/>
            <person name="Huber J.A."/>
        </authorList>
    </citation>
    <scope>NUCLEOTIDE SEQUENCE [LARGE SCALE GENOMIC DNA]</scope>
</reference>
<protein>
    <recommendedName>
        <fullName evidence="1">Calcineurin-like phosphoesterase domain-containing protein</fullName>
    </recommendedName>
</protein>
<name>A0A2A4XDK7_9GAMM</name>
<feature type="domain" description="Calcineurin-like phosphoesterase" evidence="1">
    <location>
        <begin position="145"/>
        <end position="345"/>
    </location>
</feature>
<accession>A0A2A4XDK7</accession>
<evidence type="ECO:0000313" key="2">
    <source>
        <dbReference type="EMBL" id="PCI80584.1"/>
    </source>
</evidence>
<sequence length="430" mass="47172">MSGNKSSYSEARAQDLESTKLRLKETWAKLSTDEQDRLGTILKNNHQFLLNIRDGNYEALPDGFKPFPELLMGHSLLHDDPDGLLNDADTATYVDGDGLVYFGGVDYDQTDPKWSYTLFAWEETKGQTPPFPNNPAQVQIPNITTINLFGDWGGNNAASQAVATCVQPNDFLIHLGDVYYAGTDDSGFIEDNYEGNNFLDIWPGKSKTSFALNSNHDMYAHGTGYFNMTLASPTFASQNGTSYFALYNDVIRIVGLDTAYYDKSQSGMGFMNGNLGPDGVATQAGFLEQQAQLAADSGQTLILMSHHTGLSLDGTTQTDLMAQVVAKLSAMEGKKVIWYWGHEHIAAVYNDIIVAGVQISPRCCGHSCIPWGVATNLENSTVAWYEKEVLGPGSNYFVTNGYAALSIDENGTLTEKFLTQNNAVHWSQSF</sequence>
<dbReference type="SUPFAM" id="SSF56300">
    <property type="entry name" value="Metallo-dependent phosphatases"/>
    <property type="match status" value="1"/>
</dbReference>
<proteinExistence type="predicted"/>
<organism evidence="2 3">
    <name type="scientific">SAR86 cluster bacterium</name>
    <dbReference type="NCBI Taxonomy" id="2030880"/>
    <lineage>
        <taxon>Bacteria</taxon>
        <taxon>Pseudomonadati</taxon>
        <taxon>Pseudomonadota</taxon>
        <taxon>Gammaproteobacteria</taxon>
        <taxon>SAR86 cluster</taxon>
    </lineage>
</organism>